<dbReference type="EMBL" id="JACHHG010000003">
    <property type="protein sequence ID" value="MBB6097714.1"/>
    <property type="molecule type" value="Genomic_DNA"/>
</dbReference>
<keyword evidence="2 7" id="KW-0547">Nucleotide-binding</keyword>
<dbReference type="InterPro" id="IPR027417">
    <property type="entry name" value="P-loop_NTPase"/>
</dbReference>
<evidence type="ECO:0000313" key="12">
    <source>
        <dbReference type="Proteomes" id="UP000569951"/>
    </source>
</evidence>
<dbReference type="GO" id="GO:0030983">
    <property type="term" value="F:mismatched DNA binding"/>
    <property type="evidence" value="ECO:0007669"/>
    <property type="project" value="InterPro"/>
</dbReference>
<accession>A0A841HYH7</accession>
<dbReference type="Proteomes" id="UP000569951">
    <property type="component" value="Unassembled WGS sequence"/>
</dbReference>
<evidence type="ECO:0000259" key="10">
    <source>
        <dbReference type="PROSITE" id="PS50828"/>
    </source>
</evidence>
<dbReference type="InterPro" id="IPR036187">
    <property type="entry name" value="DNA_mismatch_repair_MutS_sf"/>
</dbReference>
<dbReference type="InterPro" id="IPR007696">
    <property type="entry name" value="DNA_mismatch_repair_MutS_core"/>
</dbReference>
<feature type="region of interest" description="Disordered" evidence="9">
    <location>
        <begin position="597"/>
        <end position="618"/>
    </location>
</feature>
<dbReference type="GO" id="GO:0006298">
    <property type="term" value="P:mismatch repair"/>
    <property type="evidence" value="ECO:0007669"/>
    <property type="project" value="InterPro"/>
</dbReference>
<dbReference type="GO" id="GO:0140664">
    <property type="term" value="F:ATP-dependent DNA damage sensor activity"/>
    <property type="evidence" value="ECO:0007669"/>
    <property type="project" value="InterPro"/>
</dbReference>
<comment type="function">
    <text evidence="7">Endonuclease that is involved in the suppression of homologous recombination and thus may have a key role in the control of bacterial genetic diversity.</text>
</comment>
<proteinExistence type="inferred from homology"/>
<keyword evidence="4 7" id="KW-0067">ATP-binding</keyword>
<dbReference type="Pfam" id="PF01713">
    <property type="entry name" value="Smr"/>
    <property type="match status" value="1"/>
</dbReference>
<evidence type="ECO:0000256" key="9">
    <source>
        <dbReference type="SAM" id="MobiDB-lite"/>
    </source>
</evidence>
<dbReference type="PANTHER" id="PTHR48466">
    <property type="entry name" value="OS10G0509000 PROTEIN-RELATED"/>
    <property type="match status" value="1"/>
</dbReference>
<dbReference type="GO" id="GO:0016887">
    <property type="term" value="F:ATP hydrolysis activity"/>
    <property type="evidence" value="ECO:0007669"/>
    <property type="project" value="InterPro"/>
</dbReference>
<dbReference type="Pfam" id="PF00488">
    <property type="entry name" value="MutS_V"/>
    <property type="match status" value="1"/>
</dbReference>
<protein>
    <recommendedName>
        <fullName evidence="7">Endonuclease MutS2</fullName>
        <ecNumber evidence="7">3.1.-.-</ecNumber>
    </recommendedName>
    <alternativeName>
        <fullName evidence="7">Ribosome-associated protein quality control-upstream factor</fullName>
        <shortName evidence="7">RQC-upstream factor</shortName>
        <shortName evidence="7">RqcU</shortName>
        <ecNumber evidence="7">3.6.4.-</ecNumber>
    </alternativeName>
</protein>
<evidence type="ECO:0000256" key="5">
    <source>
        <dbReference type="ARBA" id="ARBA00022884"/>
    </source>
</evidence>
<dbReference type="InterPro" id="IPR045076">
    <property type="entry name" value="MutS"/>
</dbReference>
<keyword evidence="12" id="KW-1185">Reference proteome</keyword>
<keyword evidence="3 7" id="KW-0378">Hydrolase</keyword>
<dbReference type="SMART" id="SM00463">
    <property type="entry name" value="SMR"/>
    <property type="match status" value="1"/>
</dbReference>
<dbReference type="HAMAP" id="MF_00092">
    <property type="entry name" value="MutS2"/>
    <property type="match status" value="1"/>
</dbReference>
<evidence type="ECO:0000256" key="7">
    <source>
        <dbReference type="HAMAP-Rule" id="MF_00092"/>
    </source>
</evidence>
<keyword evidence="8" id="KW-0175">Coiled coil</keyword>
<dbReference type="GO" id="GO:0045910">
    <property type="term" value="P:negative regulation of DNA recombination"/>
    <property type="evidence" value="ECO:0007669"/>
    <property type="project" value="InterPro"/>
</dbReference>
<comment type="function">
    <text evidence="7">Acts as a ribosome collision sensor, splitting the ribosome into its 2 subunits. Detects stalled/collided 70S ribosomes which it binds and splits by an ATP-hydrolysis driven conformational change. Acts upstream of the ribosome quality control system (RQC), a ribosome-associated complex that mediates the extraction of incompletely synthesized nascent chains from stalled ribosomes and their subsequent degradation. Probably generates substrates for RQC.</text>
</comment>
<dbReference type="RefSeq" id="WP_183985416.1">
    <property type="nucleotide sequence ID" value="NZ_JACHHG010000003.1"/>
</dbReference>
<dbReference type="PIRSF" id="PIRSF005814">
    <property type="entry name" value="MutS_YshD"/>
    <property type="match status" value="1"/>
</dbReference>
<dbReference type="InterPro" id="IPR036063">
    <property type="entry name" value="Smr_dom_sf"/>
</dbReference>
<dbReference type="GO" id="GO:0004519">
    <property type="term" value="F:endonuclease activity"/>
    <property type="evidence" value="ECO:0007669"/>
    <property type="project" value="UniProtKB-UniRule"/>
</dbReference>
<dbReference type="FunFam" id="3.40.50.300:FF:000830">
    <property type="entry name" value="Endonuclease MutS2"/>
    <property type="match status" value="1"/>
</dbReference>
<dbReference type="InterPro" id="IPR046893">
    <property type="entry name" value="MSSS"/>
</dbReference>
<dbReference type="SUPFAM" id="SSF52540">
    <property type="entry name" value="P-loop containing nucleoside triphosphate hydrolases"/>
    <property type="match status" value="1"/>
</dbReference>
<dbReference type="SMART" id="SM00534">
    <property type="entry name" value="MUTSac"/>
    <property type="match status" value="1"/>
</dbReference>
<dbReference type="AlphaFoldDB" id="A0A841HYH7"/>
<dbReference type="EC" id="3.6.4.-" evidence="7"/>
<name>A0A841HYH7_9DEIO</name>
<dbReference type="PROSITE" id="PS50828">
    <property type="entry name" value="SMR"/>
    <property type="match status" value="1"/>
</dbReference>
<evidence type="ECO:0000256" key="2">
    <source>
        <dbReference type="ARBA" id="ARBA00022741"/>
    </source>
</evidence>
<dbReference type="InterPro" id="IPR005747">
    <property type="entry name" value="MutS2"/>
</dbReference>
<evidence type="ECO:0000256" key="3">
    <source>
        <dbReference type="ARBA" id="ARBA00022801"/>
    </source>
</evidence>
<dbReference type="SUPFAM" id="SSF48334">
    <property type="entry name" value="DNA repair protein MutS, domain III"/>
    <property type="match status" value="1"/>
</dbReference>
<dbReference type="NCBIfam" id="TIGR01069">
    <property type="entry name" value="mutS2"/>
    <property type="match status" value="1"/>
</dbReference>
<evidence type="ECO:0000313" key="11">
    <source>
        <dbReference type="EMBL" id="MBB6097714.1"/>
    </source>
</evidence>
<evidence type="ECO:0000256" key="1">
    <source>
        <dbReference type="ARBA" id="ARBA00022730"/>
    </source>
</evidence>
<dbReference type="InterPro" id="IPR000432">
    <property type="entry name" value="DNA_mismatch_repair_MutS_C"/>
</dbReference>
<dbReference type="Gene3D" id="3.30.1370.110">
    <property type="match status" value="1"/>
</dbReference>
<sequence>MPFDAHALSTLDFPRIRQALAERCATRLGAERAEHLVPGDDERSVQLQLDQVEDALFGVSLQLGGISDIRTSVSRAREGRTLLGSEILEVAYTLDAAMTLKRSVAQHSRGPLLDLAESIGSHVLLVRSALEKLDRDGAVRDDASPKLRQLRRRMNPLRNEIRERLTQVMERWSEMLQENIVTQRRDRFVLPIKAAYVNQVQGIVLDQSATGQTYFVEPAQVVPLNNELAKIILEEEEEVRRILQELSALIAGETSIDTTLRALAEFDLIRAKATLARDWKLGRPERSERGRFRIEGARHPLIENAVANDLTLDDHCRLLLITGPNMGGKTATLKTLGLIVAMHQCGMYVPASRAELPNVRDILVDIGDDQSIEASLSTFAAHLVNLRRVLDSARPDTLILVDELGSGTDPSEGAALSQAILGQLLQQGARGIVTSHLAPLKLYAMETPGLQNASMGFDVERLSPTYRLQVGQPGRSYALAIARRLGMPEGIMREAEAILGPEGGRLERLLENLERERERLRQDREAAERLVREAEANAEALRLERDGILSERDAILAKAQERAEQVYAEAFEQVRTLRQRSRDEAARPRVLEELKELRRASQAARPQPKPEPALEQLRVGSTVEVPAYGATGQVLEVRGEDLVVQMGVLKVNVRRRDVRLKQESKVKVMTLSGGPSSFNKELNLRGEHAEEALEHLRSFIVEAHALHETPLRVVHGKGQGVLRRLIRDYLKNERLVESFHDAEPYAGGHGVTIIHVRK</sequence>
<keyword evidence="1 7" id="KW-0699">rRNA-binding</keyword>
<dbReference type="Pfam" id="PF20297">
    <property type="entry name" value="MSSS"/>
    <property type="match status" value="1"/>
</dbReference>
<dbReference type="GO" id="GO:0072344">
    <property type="term" value="P:rescue of stalled ribosome"/>
    <property type="evidence" value="ECO:0007669"/>
    <property type="project" value="UniProtKB-UniRule"/>
</dbReference>
<dbReference type="EC" id="3.1.-.-" evidence="7"/>
<feature type="domain" description="Smr" evidence="10">
    <location>
        <begin position="682"/>
        <end position="757"/>
    </location>
</feature>
<dbReference type="Gene3D" id="3.40.50.300">
    <property type="entry name" value="P-loop containing nucleotide triphosphate hydrolases"/>
    <property type="match status" value="1"/>
</dbReference>
<dbReference type="PANTHER" id="PTHR48466:SF2">
    <property type="entry name" value="OS10G0509000 PROTEIN"/>
    <property type="match status" value="1"/>
</dbReference>
<reference evidence="11 12" key="1">
    <citation type="submission" date="2020-08" db="EMBL/GenBank/DDBJ databases">
        <title>Genomic Encyclopedia of Type Strains, Phase IV (KMG-IV): sequencing the most valuable type-strain genomes for metagenomic binning, comparative biology and taxonomic classification.</title>
        <authorList>
            <person name="Goeker M."/>
        </authorList>
    </citation>
    <scope>NUCLEOTIDE SEQUENCE [LARGE SCALE GENOMIC DNA]</scope>
    <source>
        <strain evidence="11 12">DSM 21458</strain>
    </source>
</reference>
<comment type="caution">
    <text evidence="11">The sequence shown here is derived from an EMBL/GenBank/DDBJ whole genome shotgun (WGS) entry which is preliminary data.</text>
</comment>
<keyword evidence="7" id="KW-0540">Nuclease</keyword>
<keyword evidence="6 7" id="KW-0238">DNA-binding</keyword>
<evidence type="ECO:0000256" key="8">
    <source>
        <dbReference type="SAM" id="Coils"/>
    </source>
</evidence>
<organism evidence="11 12">
    <name type="scientific">Deinobacterium chartae</name>
    <dbReference type="NCBI Taxonomy" id="521158"/>
    <lineage>
        <taxon>Bacteria</taxon>
        <taxon>Thermotogati</taxon>
        <taxon>Deinococcota</taxon>
        <taxon>Deinococci</taxon>
        <taxon>Deinococcales</taxon>
        <taxon>Deinococcaceae</taxon>
        <taxon>Deinobacterium</taxon>
    </lineage>
</organism>
<dbReference type="PROSITE" id="PS00486">
    <property type="entry name" value="DNA_MISMATCH_REPAIR_2"/>
    <property type="match status" value="1"/>
</dbReference>
<feature type="binding site" evidence="7">
    <location>
        <begin position="323"/>
        <end position="330"/>
    </location>
    <ligand>
        <name>ATP</name>
        <dbReference type="ChEBI" id="CHEBI:30616"/>
    </ligand>
</feature>
<dbReference type="InterPro" id="IPR002625">
    <property type="entry name" value="Smr_dom"/>
</dbReference>
<gene>
    <name evidence="7" type="primary">mutS2</name>
    <name evidence="7" type="synonym">rqcU</name>
    <name evidence="11" type="ORF">HNR42_001131</name>
</gene>
<keyword evidence="7" id="KW-0255">Endonuclease</keyword>
<dbReference type="SMART" id="SM00533">
    <property type="entry name" value="MUTSd"/>
    <property type="match status" value="1"/>
</dbReference>
<dbReference type="GO" id="GO:0043023">
    <property type="term" value="F:ribosomal large subunit binding"/>
    <property type="evidence" value="ECO:0007669"/>
    <property type="project" value="UniProtKB-UniRule"/>
</dbReference>
<evidence type="ECO:0000256" key="4">
    <source>
        <dbReference type="ARBA" id="ARBA00022840"/>
    </source>
</evidence>
<dbReference type="GO" id="GO:0019843">
    <property type="term" value="F:rRNA binding"/>
    <property type="evidence" value="ECO:0007669"/>
    <property type="project" value="UniProtKB-UniRule"/>
</dbReference>
<evidence type="ECO:0000256" key="6">
    <source>
        <dbReference type="ARBA" id="ARBA00023125"/>
    </source>
</evidence>
<dbReference type="GO" id="GO:0005524">
    <property type="term" value="F:ATP binding"/>
    <property type="evidence" value="ECO:0007669"/>
    <property type="project" value="UniProtKB-UniRule"/>
</dbReference>
<keyword evidence="5 7" id="KW-0694">RNA-binding</keyword>
<comment type="subunit">
    <text evidence="7">Homodimer. Binds to stalled ribosomes, contacting rRNA.</text>
</comment>
<comment type="similarity">
    <text evidence="7">Belongs to the DNA mismatch repair MutS family. MutS2 subfamily.</text>
</comment>
<dbReference type="SUPFAM" id="SSF160443">
    <property type="entry name" value="SMR domain-like"/>
    <property type="match status" value="1"/>
</dbReference>
<feature type="coiled-coil region" evidence="8">
    <location>
        <begin position="503"/>
        <end position="580"/>
    </location>
</feature>